<keyword evidence="15" id="KW-1185">Reference proteome</keyword>
<dbReference type="GO" id="GO:0005524">
    <property type="term" value="F:ATP binding"/>
    <property type="evidence" value="ECO:0007669"/>
    <property type="project" value="UniProtKB-KW"/>
</dbReference>
<dbReference type="EC" id="2.7.13.3" evidence="3"/>
<evidence type="ECO:0000256" key="11">
    <source>
        <dbReference type="SAM" id="Phobius"/>
    </source>
</evidence>
<keyword evidence="9" id="KW-0902">Two-component regulatory system</keyword>
<comment type="catalytic activity">
    <reaction evidence="1">
        <text>ATP + protein L-histidine = ADP + protein N-phospho-L-histidine.</text>
        <dbReference type="EC" id="2.7.13.3"/>
    </reaction>
</comment>
<dbReference type="InterPro" id="IPR050428">
    <property type="entry name" value="TCS_sensor_his_kinase"/>
</dbReference>
<dbReference type="InterPro" id="IPR003594">
    <property type="entry name" value="HATPase_dom"/>
</dbReference>
<evidence type="ECO:0000256" key="8">
    <source>
        <dbReference type="ARBA" id="ARBA00022989"/>
    </source>
</evidence>
<dbReference type="InterPro" id="IPR004358">
    <property type="entry name" value="Sig_transdc_His_kin-like_C"/>
</dbReference>
<keyword evidence="7 14" id="KW-0418">Kinase</keyword>
<dbReference type="Gene3D" id="1.10.287.130">
    <property type="match status" value="1"/>
</dbReference>
<dbReference type="CDD" id="cd00082">
    <property type="entry name" value="HisKA"/>
    <property type="match status" value="1"/>
</dbReference>
<comment type="caution">
    <text evidence="14">The sequence shown here is derived from an EMBL/GenBank/DDBJ whole genome shotgun (WGS) entry which is preliminary data.</text>
</comment>
<dbReference type="Proteomes" id="UP000599109">
    <property type="component" value="Unassembled WGS sequence"/>
</dbReference>
<comment type="subcellular location">
    <subcellularLocation>
        <location evidence="2">Membrane</location>
    </subcellularLocation>
</comment>
<dbReference type="RefSeq" id="WP_201677927.1">
    <property type="nucleotide sequence ID" value="NZ_JAEQNE010000013.1"/>
</dbReference>
<feature type="domain" description="HAMP" evidence="13">
    <location>
        <begin position="189"/>
        <end position="240"/>
    </location>
</feature>
<evidence type="ECO:0000259" key="12">
    <source>
        <dbReference type="PROSITE" id="PS50109"/>
    </source>
</evidence>
<evidence type="ECO:0000313" key="14">
    <source>
        <dbReference type="EMBL" id="MBL0395255.1"/>
    </source>
</evidence>
<dbReference type="GO" id="GO:0005886">
    <property type="term" value="C:plasma membrane"/>
    <property type="evidence" value="ECO:0007669"/>
    <property type="project" value="TreeGrafter"/>
</dbReference>
<keyword evidence="5" id="KW-0808">Transferase</keyword>
<keyword evidence="10 11" id="KW-0472">Membrane</keyword>
<protein>
    <recommendedName>
        <fullName evidence="3">histidine kinase</fullName>
        <ecNumber evidence="3">2.7.13.3</ecNumber>
    </recommendedName>
</protein>
<evidence type="ECO:0000256" key="4">
    <source>
        <dbReference type="ARBA" id="ARBA00022553"/>
    </source>
</evidence>
<evidence type="ECO:0000256" key="10">
    <source>
        <dbReference type="ARBA" id="ARBA00023136"/>
    </source>
</evidence>
<dbReference type="AlphaFoldDB" id="A0A936Z4Y7"/>
<dbReference type="SMART" id="SM00387">
    <property type="entry name" value="HATPase_c"/>
    <property type="match status" value="1"/>
</dbReference>
<evidence type="ECO:0000256" key="6">
    <source>
        <dbReference type="ARBA" id="ARBA00022692"/>
    </source>
</evidence>
<dbReference type="InterPro" id="IPR036890">
    <property type="entry name" value="HATPase_C_sf"/>
</dbReference>
<proteinExistence type="predicted"/>
<accession>A0A936Z4Y7</accession>
<evidence type="ECO:0000256" key="3">
    <source>
        <dbReference type="ARBA" id="ARBA00012438"/>
    </source>
</evidence>
<reference evidence="14 15" key="1">
    <citation type="journal article" date="2017" name="Int. J. Syst. Evol. Microbiol.">
        <title>Ramlibacter monticola sp. nov., isolated from forest soil.</title>
        <authorList>
            <person name="Chaudhary D.K."/>
            <person name="Kim J."/>
        </authorList>
    </citation>
    <scope>NUCLEOTIDE SEQUENCE [LARGE SCALE GENOMIC DNA]</scope>
    <source>
        <strain evidence="14 15">KACC 19175</strain>
    </source>
</reference>
<evidence type="ECO:0000259" key="13">
    <source>
        <dbReference type="PROSITE" id="PS50885"/>
    </source>
</evidence>
<evidence type="ECO:0000256" key="2">
    <source>
        <dbReference type="ARBA" id="ARBA00004370"/>
    </source>
</evidence>
<dbReference type="PRINTS" id="PR00344">
    <property type="entry name" value="BCTRLSENSOR"/>
</dbReference>
<dbReference type="Gene3D" id="3.30.565.10">
    <property type="entry name" value="Histidine kinase-like ATPase, C-terminal domain"/>
    <property type="match status" value="1"/>
</dbReference>
<dbReference type="InterPro" id="IPR003661">
    <property type="entry name" value="HisK_dim/P_dom"/>
</dbReference>
<dbReference type="PANTHER" id="PTHR45436:SF4">
    <property type="entry name" value="SENSOR PROTEIN PHOQ"/>
    <property type="match status" value="1"/>
</dbReference>
<evidence type="ECO:0000256" key="7">
    <source>
        <dbReference type="ARBA" id="ARBA00022777"/>
    </source>
</evidence>
<dbReference type="GO" id="GO:0000155">
    <property type="term" value="F:phosphorelay sensor kinase activity"/>
    <property type="evidence" value="ECO:0007669"/>
    <property type="project" value="InterPro"/>
</dbReference>
<dbReference type="InterPro" id="IPR005467">
    <property type="entry name" value="His_kinase_dom"/>
</dbReference>
<keyword evidence="8 11" id="KW-1133">Transmembrane helix</keyword>
<dbReference type="EMBL" id="JAEQNE010000013">
    <property type="protein sequence ID" value="MBL0395255.1"/>
    <property type="molecule type" value="Genomic_DNA"/>
</dbReference>
<evidence type="ECO:0000256" key="1">
    <source>
        <dbReference type="ARBA" id="ARBA00000085"/>
    </source>
</evidence>
<evidence type="ECO:0000313" key="15">
    <source>
        <dbReference type="Proteomes" id="UP000599109"/>
    </source>
</evidence>
<dbReference type="InterPro" id="IPR003660">
    <property type="entry name" value="HAMP_dom"/>
</dbReference>
<dbReference type="Pfam" id="PF02518">
    <property type="entry name" value="HATPase_c"/>
    <property type="match status" value="1"/>
</dbReference>
<keyword evidence="4" id="KW-0597">Phosphoprotein</keyword>
<feature type="transmembrane region" description="Helical" evidence="11">
    <location>
        <begin position="169"/>
        <end position="188"/>
    </location>
</feature>
<dbReference type="PROSITE" id="PS50885">
    <property type="entry name" value="HAMP"/>
    <property type="match status" value="1"/>
</dbReference>
<name>A0A936Z4Y7_9BURK</name>
<dbReference type="SUPFAM" id="SSF55874">
    <property type="entry name" value="ATPase domain of HSP90 chaperone/DNA topoisomerase II/histidine kinase"/>
    <property type="match status" value="1"/>
</dbReference>
<evidence type="ECO:0000256" key="9">
    <source>
        <dbReference type="ARBA" id="ARBA00023012"/>
    </source>
</evidence>
<feature type="domain" description="Histidine kinase" evidence="12">
    <location>
        <begin position="248"/>
        <end position="443"/>
    </location>
</feature>
<organism evidence="14 15">
    <name type="scientific">Ramlibacter monticola</name>
    <dbReference type="NCBI Taxonomy" id="1926872"/>
    <lineage>
        <taxon>Bacteria</taxon>
        <taxon>Pseudomonadati</taxon>
        <taxon>Pseudomonadota</taxon>
        <taxon>Betaproteobacteria</taxon>
        <taxon>Burkholderiales</taxon>
        <taxon>Comamonadaceae</taxon>
        <taxon>Ramlibacter</taxon>
    </lineage>
</organism>
<dbReference type="PANTHER" id="PTHR45436">
    <property type="entry name" value="SENSOR HISTIDINE KINASE YKOH"/>
    <property type="match status" value="1"/>
</dbReference>
<sequence length="443" mass="48338">MTPGYSLRARLLLGAAVVLLFFMAGAGIAVQRAHADSVRAVHYGRLQGTVYLLLARAEVDATGALVMPAGFAEPRLTLPGSGLYASIFNVDRNEEWRSSSTVGIDAPFRRRLETGRWQFEMVERGGRAYMGATYAVNWEAGARPASLVLSVLEDETEFRHEVVVFARTLWSWLGGAGLLLLLTQLLLLQWGLAPLRQVAGEIQRVEGGEQSKIEGRYPTELSGLTDNLNALIQQERVRQTRYKEALSYLAHSLKTPLAVLRSALQEPAQLPQAVAQQVTRMDDIVQHQLGRAAAGGVTRFAPAVPLAPVLERIREALAKVYADKGIAFRVDCPADLAWRIDEGDLFEMMGNLMDNAAKWAGKAVTVRARREAAGLRLQVDDDGPGFSDTRSVLQLHVRGDERVPGHGVGLAVVKDLVDSHRGELQLLRSEMGGARVDIALPAA</sequence>
<keyword evidence="6 11" id="KW-0812">Transmembrane</keyword>
<evidence type="ECO:0000256" key="5">
    <source>
        <dbReference type="ARBA" id="ARBA00022679"/>
    </source>
</evidence>
<gene>
    <name evidence="14" type="ORF">JJ685_29255</name>
</gene>
<dbReference type="PROSITE" id="PS50109">
    <property type="entry name" value="HIS_KIN"/>
    <property type="match status" value="1"/>
</dbReference>